<keyword evidence="1" id="KW-1133">Transmembrane helix</keyword>
<organism evidence="2 3">
    <name type="scientific">Labeo rohita</name>
    <name type="common">Indian major carp</name>
    <name type="synonym">Cyprinus rohita</name>
    <dbReference type="NCBI Taxonomy" id="84645"/>
    <lineage>
        <taxon>Eukaryota</taxon>
        <taxon>Metazoa</taxon>
        <taxon>Chordata</taxon>
        <taxon>Craniata</taxon>
        <taxon>Vertebrata</taxon>
        <taxon>Euteleostomi</taxon>
        <taxon>Actinopterygii</taxon>
        <taxon>Neopterygii</taxon>
        <taxon>Teleostei</taxon>
        <taxon>Ostariophysi</taxon>
        <taxon>Cypriniformes</taxon>
        <taxon>Cyprinidae</taxon>
        <taxon>Labeoninae</taxon>
        <taxon>Labeonini</taxon>
        <taxon>Labeo</taxon>
    </lineage>
</organism>
<dbReference type="Proteomes" id="UP000290572">
    <property type="component" value="Unassembled WGS sequence"/>
</dbReference>
<evidence type="ECO:0000256" key="1">
    <source>
        <dbReference type="SAM" id="Phobius"/>
    </source>
</evidence>
<evidence type="ECO:0000313" key="2">
    <source>
        <dbReference type="EMBL" id="RXN20122.1"/>
    </source>
</evidence>
<keyword evidence="3" id="KW-1185">Reference proteome</keyword>
<gene>
    <name evidence="2" type="ORF">ROHU_025160</name>
</gene>
<dbReference type="EMBL" id="QBIY01012649">
    <property type="protein sequence ID" value="RXN20122.1"/>
    <property type="molecule type" value="Genomic_DNA"/>
</dbReference>
<accession>A0A498MKU6</accession>
<sequence>MSWVSIANILGIGLSTLSRRRSVFALLDNYDAITNSQQDDIIPDINAHTSDVGQRLVQGSLRGRGFRVQRHLRENPSYGPAGTLIRRRRLIRRRVYNVGKQYSFLIIFVVFLIFSGRSGEVLCGRGTGVTVIPNLTFPYKQPPSKCKRTVGDIRKMSAHHVGELTGQTVHLRASTEMVEIQGRQVETQSVMLQDASGTIRVQLWETQVGVVSFGKTYKFIQLSTREFQGELFLTTTRETTVEAVSSLLFHLCLAVI</sequence>
<evidence type="ECO:0000313" key="3">
    <source>
        <dbReference type="Proteomes" id="UP000290572"/>
    </source>
</evidence>
<feature type="transmembrane region" description="Helical" evidence="1">
    <location>
        <begin position="95"/>
        <end position="114"/>
    </location>
</feature>
<keyword evidence="1" id="KW-0812">Transmembrane</keyword>
<reference evidence="2 3" key="1">
    <citation type="submission" date="2018-03" db="EMBL/GenBank/DDBJ databases">
        <title>Draft genome sequence of Rohu Carp (Labeo rohita).</title>
        <authorList>
            <person name="Das P."/>
            <person name="Kushwaha B."/>
            <person name="Joshi C.G."/>
            <person name="Kumar D."/>
            <person name="Nagpure N.S."/>
            <person name="Sahoo L."/>
            <person name="Das S.P."/>
            <person name="Bit A."/>
            <person name="Patnaik S."/>
            <person name="Meher P.K."/>
            <person name="Jayasankar P."/>
            <person name="Koringa P.G."/>
            <person name="Patel N.V."/>
            <person name="Hinsu A.T."/>
            <person name="Kumar R."/>
            <person name="Pandey M."/>
            <person name="Agarwal S."/>
            <person name="Srivastava S."/>
            <person name="Singh M."/>
            <person name="Iquebal M.A."/>
            <person name="Jaiswal S."/>
            <person name="Angadi U.B."/>
            <person name="Kumar N."/>
            <person name="Raza M."/>
            <person name="Shah T.M."/>
            <person name="Rai A."/>
            <person name="Jena J.K."/>
        </authorList>
    </citation>
    <scope>NUCLEOTIDE SEQUENCE [LARGE SCALE GENOMIC DNA]</scope>
    <source>
        <strain evidence="2">DASCIFA01</strain>
        <tissue evidence="2">Testis</tissue>
    </source>
</reference>
<dbReference type="InterPro" id="IPR012340">
    <property type="entry name" value="NA-bd_OB-fold"/>
</dbReference>
<dbReference type="AlphaFoldDB" id="A0A498MKU6"/>
<protein>
    <submittedName>
        <fullName evidence="2">Uncharacterized protein</fullName>
    </submittedName>
</protein>
<dbReference type="Gene3D" id="2.40.50.140">
    <property type="entry name" value="Nucleic acid-binding proteins"/>
    <property type="match status" value="1"/>
</dbReference>
<name>A0A498MKU6_LABRO</name>
<proteinExistence type="predicted"/>
<keyword evidence="1" id="KW-0472">Membrane</keyword>
<comment type="caution">
    <text evidence="2">The sequence shown here is derived from an EMBL/GenBank/DDBJ whole genome shotgun (WGS) entry which is preliminary data.</text>
</comment>
<dbReference type="SUPFAM" id="SSF50249">
    <property type="entry name" value="Nucleic acid-binding proteins"/>
    <property type="match status" value="1"/>
</dbReference>